<evidence type="ECO:0000313" key="1">
    <source>
        <dbReference type="EMBL" id="CAG8492531.1"/>
    </source>
</evidence>
<dbReference type="EMBL" id="CAJVPS010000523">
    <property type="protein sequence ID" value="CAG8492531.1"/>
    <property type="molecule type" value="Genomic_DNA"/>
</dbReference>
<name>A0A9N8WKE0_9GLOM</name>
<evidence type="ECO:0000313" key="2">
    <source>
        <dbReference type="Proteomes" id="UP000789508"/>
    </source>
</evidence>
<gene>
    <name evidence="1" type="ORF">ALEPTO_LOCUS3063</name>
</gene>
<proteinExistence type="predicted"/>
<protein>
    <submittedName>
        <fullName evidence="1">7560_t:CDS:1</fullName>
    </submittedName>
</protein>
<dbReference type="OrthoDB" id="2429543at2759"/>
<dbReference type="Proteomes" id="UP000789508">
    <property type="component" value="Unassembled WGS sequence"/>
</dbReference>
<sequence length="305" mass="34982">MIPTKNEVSHILAALQKAQHDQLIIKTAIRERLAVAIEASDDSKVRTSKTKIEQKPLNILENEYQKLFSNIVHLSERHALATLIYRLSNPYETLDPTLITINNDIPSLASLWPNTKSRDINTTTEQESKHRRKEMMRLNESLLDLPEVLINSIKRNKDGSQLQDKDTGNLLVDWYWLILSIDCLLSDLIAFDISYSPKVILKQPKINSRSENNTIVKQLQFSTRHSGHVIVVRIISRNLSSQYSIQFDYHLSKSFYAFTSFVLHKNRDVLEISDATITGKLVPSSLPEFINSIIWPEMAEEFGIN</sequence>
<organism evidence="1 2">
    <name type="scientific">Ambispora leptoticha</name>
    <dbReference type="NCBI Taxonomy" id="144679"/>
    <lineage>
        <taxon>Eukaryota</taxon>
        <taxon>Fungi</taxon>
        <taxon>Fungi incertae sedis</taxon>
        <taxon>Mucoromycota</taxon>
        <taxon>Glomeromycotina</taxon>
        <taxon>Glomeromycetes</taxon>
        <taxon>Archaeosporales</taxon>
        <taxon>Ambisporaceae</taxon>
        <taxon>Ambispora</taxon>
    </lineage>
</organism>
<dbReference type="AlphaFoldDB" id="A0A9N8WKE0"/>
<reference evidence="1" key="1">
    <citation type="submission" date="2021-06" db="EMBL/GenBank/DDBJ databases">
        <authorList>
            <person name="Kallberg Y."/>
            <person name="Tangrot J."/>
            <person name="Rosling A."/>
        </authorList>
    </citation>
    <scope>NUCLEOTIDE SEQUENCE</scope>
    <source>
        <strain evidence="1">FL130A</strain>
    </source>
</reference>
<comment type="caution">
    <text evidence="1">The sequence shown here is derived from an EMBL/GenBank/DDBJ whole genome shotgun (WGS) entry which is preliminary data.</text>
</comment>
<accession>A0A9N8WKE0</accession>
<keyword evidence="2" id="KW-1185">Reference proteome</keyword>